<comment type="function">
    <text evidence="9">Catalyzes the phospholipid dependent N-acylation of the N-terminal cysteine of apolipoprotein, the last step in lipoprotein maturation.</text>
</comment>
<dbReference type="PATRIC" id="fig|1280953.3.peg.2905"/>
<dbReference type="AlphaFoldDB" id="A0A059G538"/>
<evidence type="ECO:0000256" key="1">
    <source>
        <dbReference type="ARBA" id="ARBA00004651"/>
    </source>
</evidence>
<keyword evidence="12" id="KW-1185">Reference proteome</keyword>
<evidence type="ECO:0000256" key="5">
    <source>
        <dbReference type="ARBA" id="ARBA00022692"/>
    </source>
</evidence>
<feature type="transmembrane region" description="Helical" evidence="9">
    <location>
        <begin position="108"/>
        <end position="136"/>
    </location>
</feature>
<comment type="subcellular location">
    <subcellularLocation>
        <location evidence="1 9">Cell membrane</location>
        <topology evidence="1 9">Multi-pass membrane protein</topology>
    </subcellularLocation>
</comment>
<dbReference type="STRING" id="1280953.HOC_14443"/>
<dbReference type="Proteomes" id="UP000024942">
    <property type="component" value="Unassembled WGS sequence"/>
</dbReference>
<feature type="domain" description="CN hydrolase" evidence="10">
    <location>
        <begin position="253"/>
        <end position="514"/>
    </location>
</feature>
<dbReference type="CDD" id="cd07571">
    <property type="entry name" value="ALP_N-acyl_transferase"/>
    <property type="match status" value="1"/>
</dbReference>
<dbReference type="InterPro" id="IPR004563">
    <property type="entry name" value="Apolipo_AcylTrfase"/>
</dbReference>
<gene>
    <name evidence="9" type="primary">lnt</name>
    <name evidence="11" type="ORF">HOC_14443</name>
</gene>
<dbReference type="InterPro" id="IPR003010">
    <property type="entry name" value="C-N_Hydrolase"/>
</dbReference>
<keyword evidence="3 9" id="KW-1003">Cell membrane</keyword>
<proteinExistence type="inferred from homology"/>
<evidence type="ECO:0000256" key="7">
    <source>
        <dbReference type="ARBA" id="ARBA00023136"/>
    </source>
</evidence>
<keyword evidence="11" id="KW-0449">Lipoprotein</keyword>
<evidence type="ECO:0000256" key="3">
    <source>
        <dbReference type="ARBA" id="ARBA00022475"/>
    </source>
</evidence>
<feature type="transmembrane region" description="Helical" evidence="9">
    <location>
        <begin position="182"/>
        <end position="206"/>
    </location>
</feature>
<feature type="transmembrane region" description="Helical" evidence="9">
    <location>
        <begin position="76"/>
        <end position="96"/>
    </location>
</feature>
<dbReference type="RefSeq" id="WP_035539783.1">
    <property type="nucleotide sequence ID" value="NZ_ARYL01000024.1"/>
</dbReference>
<evidence type="ECO:0000256" key="6">
    <source>
        <dbReference type="ARBA" id="ARBA00022989"/>
    </source>
</evidence>
<dbReference type="GO" id="GO:0042158">
    <property type="term" value="P:lipoprotein biosynthetic process"/>
    <property type="evidence" value="ECO:0007669"/>
    <property type="project" value="UniProtKB-UniRule"/>
</dbReference>
<feature type="transmembrane region" description="Helical" evidence="9">
    <location>
        <begin position="46"/>
        <end position="64"/>
    </location>
</feature>
<reference evidence="11 12" key="1">
    <citation type="journal article" date="2014" name="Antonie Van Leeuwenhoek">
        <title>Hyphomonas beringensis sp. nov. and Hyphomonas chukchiensis sp. nov., isolated from surface seawater of the Bering Sea and Chukchi Sea.</title>
        <authorList>
            <person name="Li C."/>
            <person name="Lai Q."/>
            <person name="Li G."/>
            <person name="Dong C."/>
            <person name="Wang J."/>
            <person name="Liao Y."/>
            <person name="Shao Z."/>
        </authorList>
    </citation>
    <scope>NUCLEOTIDE SEQUENCE [LARGE SCALE GENOMIC DNA]</scope>
    <source>
        <strain evidence="11 12">SCH89</strain>
    </source>
</reference>
<dbReference type="Pfam" id="PF00795">
    <property type="entry name" value="CN_hydrolase"/>
    <property type="match status" value="1"/>
</dbReference>
<sequence length="547" mass="59191">MKDGVRSHGFTALGPLHEAFARLTGWAAAGTAFLLGAFSAVAFAPFHFSAVLVISFTGLVWMLDGARGHRRWGRAVFLRTWAFGVGFFLISMHWTAAPFLVEPEKYAIFLWMPLILLPAGMALIWGAAGAMAGAFWSASPSRVFVFALFFSLAEFVRGHLFGGFPWNLPGTTWVPGGALSQAASIGGVYWLTLLTVFVMAAPAALVDTRDMRGLAVRMMPVFGAGILVALGWAWGAQRIAEPSPLSDTQIVLMDSGVPQDKKWEVGPDPILNEYIKMMTTEEGAPGDIILWPEGAIPVNLLQDPNAIDIIDAYLGPRVLIAGTTRYEITGDDARDYFNSLTVIDQSAARSGPLALYDKHRLVPFGELAAAEVIPFGRYISGILPGAMQRMATDGFKPGPGPAVIYADNVPPFVAMICYEGLFPSIPRNANLNGRADWLVLISNDAWFGGGMGPAQHYAQNRYRAIETGLPMARVASRGASGIVDGYGREVLRGTPYASAPEGWSAAYGRGRLPVPAEETIYQHRIGIILFWLSICLFAGLAFASWRR</sequence>
<evidence type="ECO:0000256" key="9">
    <source>
        <dbReference type="HAMAP-Rule" id="MF_01148"/>
    </source>
</evidence>
<comment type="catalytic activity">
    <reaction evidence="9">
        <text>N-terminal S-1,2-diacyl-sn-glyceryl-L-cysteinyl-[lipoprotein] + a glycerophospholipid = N-acyl-S-1,2-diacyl-sn-glyceryl-L-cysteinyl-[lipoprotein] + a 2-acyl-sn-glycero-3-phospholipid + H(+)</text>
        <dbReference type="Rhea" id="RHEA:48228"/>
        <dbReference type="Rhea" id="RHEA-COMP:14681"/>
        <dbReference type="Rhea" id="RHEA-COMP:14684"/>
        <dbReference type="ChEBI" id="CHEBI:15378"/>
        <dbReference type="ChEBI" id="CHEBI:136912"/>
        <dbReference type="ChEBI" id="CHEBI:140656"/>
        <dbReference type="ChEBI" id="CHEBI:140657"/>
        <dbReference type="ChEBI" id="CHEBI:140660"/>
        <dbReference type="EC" id="2.3.1.269"/>
    </reaction>
</comment>
<keyword evidence="4 9" id="KW-0808">Transferase</keyword>
<evidence type="ECO:0000313" key="12">
    <source>
        <dbReference type="Proteomes" id="UP000024942"/>
    </source>
</evidence>
<dbReference type="SUPFAM" id="SSF56317">
    <property type="entry name" value="Carbon-nitrogen hydrolase"/>
    <property type="match status" value="1"/>
</dbReference>
<keyword evidence="7 9" id="KW-0472">Membrane</keyword>
<comment type="similarity">
    <text evidence="2 9">Belongs to the CN hydrolase family. Apolipoprotein N-acyltransferase subfamily.</text>
</comment>
<dbReference type="eggNOG" id="COG0815">
    <property type="taxonomic scope" value="Bacteria"/>
</dbReference>
<protein>
    <recommendedName>
        <fullName evidence="9">Apolipoprotein N-acyltransferase</fullName>
        <shortName evidence="9">ALP N-acyltransferase</shortName>
        <ecNumber evidence="9">2.3.1.269</ecNumber>
    </recommendedName>
</protein>
<dbReference type="UniPathway" id="UPA00666"/>
<name>A0A059G538_9PROT</name>
<keyword evidence="5 9" id="KW-0812">Transmembrane</keyword>
<accession>A0A059G538</accession>
<keyword evidence="8 9" id="KW-0012">Acyltransferase</keyword>
<evidence type="ECO:0000256" key="4">
    <source>
        <dbReference type="ARBA" id="ARBA00022679"/>
    </source>
</evidence>
<feature type="transmembrane region" description="Helical" evidence="9">
    <location>
        <begin position="525"/>
        <end position="545"/>
    </location>
</feature>
<dbReference type="GO" id="GO:0005886">
    <property type="term" value="C:plasma membrane"/>
    <property type="evidence" value="ECO:0007669"/>
    <property type="project" value="UniProtKB-SubCell"/>
</dbReference>
<comment type="caution">
    <text evidence="11">The sequence shown here is derived from an EMBL/GenBank/DDBJ whole genome shotgun (WGS) entry which is preliminary data.</text>
</comment>
<dbReference type="OrthoDB" id="9804277at2"/>
<feature type="transmembrane region" description="Helical" evidence="9">
    <location>
        <begin position="20"/>
        <end position="40"/>
    </location>
</feature>
<dbReference type="EMBL" id="ARYL01000024">
    <property type="protein sequence ID" value="KDA01598.1"/>
    <property type="molecule type" value="Genomic_DNA"/>
</dbReference>
<evidence type="ECO:0000256" key="8">
    <source>
        <dbReference type="ARBA" id="ARBA00023315"/>
    </source>
</evidence>
<dbReference type="PROSITE" id="PS50263">
    <property type="entry name" value="CN_HYDROLASE"/>
    <property type="match status" value="1"/>
</dbReference>
<evidence type="ECO:0000256" key="2">
    <source>
        <dbReference type="ARBA" id="ARBA00010065"/>
    </source>
</evidence>
<dbReference type="InterPro" id="IPR036526">
    <property type="entry name" value="C-N_Hydrolase_sf"/>
</dbReference>
<feature type="transmembrane region" description="Helical" evidence="9">
    <location>
        <begin position="218"/>
        <end position="235"/>
    </location>
</feature>
<dbReference type="EC" id="2.3.1.269" evidence="9"/>
<dbReference type="Gene3D" id="3.60.110.10">
    <property type="entry name" value="Carbon-nitrogen hydrolase"/>
    <property type="match status" value="1"/>
</dbReference>
<evidence type="ECO:0000259" key="10">
    <source>
        <dbReference type="PROSITE" id="PS50263"/>
    </source>
</evidence>
<evidence type="ECO:0000313" key="11">
    <source>
        <dbReference type="EMBL" id="KDA01598.1"/>
    </source>
</evidence>
<dbReference type="NCBIfam" id="TIGR00546">
    <property type="entry name" value="lnt"/>
    <property type="match status" value="1"/>
</dbReference>
<comment type="pathway">
    <text evidence="9">Protein modification; lipoprotein biosynthesis (N-acyl transfer).</text>
</comment>
<keyword evidence="6 9" id="KW-1133">Transmembrane helix</keyword>
<organism evidence="11 12">
    <name type="scientific">Hyphomonas oceanitis SCH89</name>
    <dbReference type="NCBI Taxonomy" id="1280953"/>
    <lineage>
        <taxon>Bacteria</taxon>
        <taxon>Pseudomonadati</taxon>
        <taxon>Pseudomonadota</taxon>
        <taxon>Alphaproteobacteria</taxon>
        <taxon>Hyphomonadales</taxon>
        <taxon>Hyphomonadaceae</taxon>
        <taxon>Hyphomonas</taxon>
    </lineage>
</organism>
<dbReference type="HAMAP" id="MF_01148">
    <property type="entry name" value="Lnt"/>
    <property type="match status" value="1"/>
</dbReference>
<dbReference type="GO" id="GO:0016410">
    <property type="term" value="F:N-acyltransferase activity"/>
    <property type="evidence" value="ECO:0007669"/>
    <property type="project" value="UniProtKB-UniRule"/>
</dbReference>
<dbReference type="PANTHER" id="PTHR38686">
    <property type="entry name" value="APOLIPOPROTEIN N-ACYLTRANSFERASE"/>
    <property type="match status" value="1"/>
</dbReference>
<dbReference type="PANTHER" id="PTHR38686:SF1">
    <property type="entry name" value="APOLIPOPROTEIN N-ACYLTRANSFERASE"/>
    <property type="match status" value="1"/>
</dbReference>
<dbReference type="Pfam" id="PF20154">
    <property type="entry name" value="LNT_N"/>
    <property type="match status" value="1"/>
</dbReference>
<dbReference type="InterPro" id="IPR045378">
    <property type="entry name" value="LNT_N"/>
</dbReference>
<feature type="transmembrane region" description="Helical" evidence="9">
    <location>
        <begin position="143"/>
        <end position="162"/>
    </location>
</feature>